<protein>
    <submittedName>
        <fullName evidence="4">Kinetochore protein Spc24</fullName>
    </submittedName>
</protein>
<evidence type="ECO:0000256" key="1">
    <source>
        <dbReference type="SAM" id="Coils"/>
    </source>
</evidence>
<reference evidence="2 3" key="2">
    <citation type="submission" date="2018-11" db="EMBL/GenBank/DDBJ databases">
        <authorList>
            <consortium name="Pathogen Informatics"/>
        </authorList>
    </citation>
    <scope>NUCLEOTIDE SEQUENCE [LARGE SCALE GENOMIC DNA]</scope>
    <source>
        <strain evidence="2 3">MHpl1</strain>
    </source>
</reference>
<evidence type="ECO:0000313" key="4">
    <source>
        <dbReference type="WBParaSite" id="HPLM_0000846401-mRNA-1"/>
    </source>
</evidence>
<dbReference type="WBParaSite" id="HPLM_0000846401-mRNA-1">
    <property type="protein sequence ID" value="HPLM_0000846401-mRNA-1"/>
    <property type="gene ID" value="HPLM_0000846401"/>
</dbReference>
<accession>A0A158QMH7</accession>
<sequence>MEVDTPVTLDMNKDEELDALKICHQALESVKEVEVLVEQQLTQLKQACEEKERNVAEELMAALDCFAQMEVVEAVEELAIKAAMINEIEKCTGWEREQTVVNCKELKKRMIKLMEKEKEVLSLQRELKLARKAAEETSKTDIEALKRLQREEARFNHTILPGWPWDTSRIIQYGWHMARQWSGRQYVRKGQGLLCFTAGLSVKSGRNNRVLFADEVGTVVGVMPLREPEDVPSWIQFTAAVDLWLSCGTHVWMVNGPRSCDDVSWNRINQRARTHILGYLDDLADFVHQWHDLLSEDIGVLKASIAYLRVGLVEDPRKWWEVPRAMELYDLLQGNLWNTVFIWSRSK</sequence>
<organism evidence="4">
    <name type="scientific">Haemonchus placei</name>
    <name type="common">Barber's pole worm</name>
    <dbReference type="NCBI Taxonomy" id="6290"/>
    <lineage>
        <taxon>Eukaryota</taxon>
        <taxon>Metazoa</taxon>
        <taxon>Ecdysozoa</taxon>
        <taxon>Nematoda</taxon>
        <taxon>Chromadorea</taxon>
        <taxon>Rhabditida</taxon>
        <taxon>Rhabditina</taxon>
        <taxon>Rhabditomorpha</taxon>
        <taxon>Strongyloidea</taxon>
        <taxon>Trichostrongylidae</taxon>
        <taxon>Haemonchus</taxon>
    </lineage>
</organism>
<reference evidence="4" key="1">
    <citation type="submission" date="2016-04" db="UniProtKB">
        <authorList>
            <consortium name="WormBaseParasite"/>
        </authorList>
    </citation>
    <scope>IDENTIFICATION</scope>
</reference>
<gene>
    <name evidence="2" type="ORF">HPLM_LOCUS8456</name>
</gene>
<evidence type="ECO:0000313" key="2">
    <source>
        <dbReference type="EMBL" id="VDO34909.1"/>
    </source>
</evidence>
<keyword evidence="1" id="KW-0175">Coiled coil</keyword>
<dbReference type="OrthoDB" id="5866377at2759"/>
<dbReference type="Proteomes" id="UP000268014">
    <property type="component" value="Unassembled WGS sequence"/>
</dbReference>
<dbReference type="AlphaFoldDB" id="A0A158QMH7"/>
<evidence type="ECO:0000313" key="3">
    <source>
        <dbReference type="Proteomes" id="UP000268014"/>
    </source>
</evidence>
<feature type="coiled-coil region" evidence="1">
    <location>
        <begin position="113"/>
        <end position="151"/>
    </location>
</feature>
<dbReference type="EMBL" id="UZAF01016865">
    <property type="protein sequence ID" value="VDO34909.1"/>
    <property type="molecule type" value="Genomic_DNA"/>
</dbReference>
<keyword evidence="3" id="KW-1185">Reference proteome</keyword>
<feature type="coiled-coil region" evidence="1">
    <location>
        <begin position="30"/>
        <end position="61"/>
    </location>
</feature>
<proteinExistence type="predicted"/>
<name>A0A158QMH7_HAEPC</name>